<comment type="similarity">
    <text evidence="1">Belongs to the glycosyltransferase 2 family.</text>
</comment>
<dbReference type="RefSeq" id="WP_071620340.1">
    <property type="nucleotide sequence ID" value="NZ_MINN01000139.1"/>
</dbReference>
<dbReference type="CDD" id="cd00761">
    <property type="entry name" value="Glyco_tranf_GTA_type"/>
    <property type="match status" value="1"/>
</dbReference>
<dbReference type="Gene3D" id="3.90.550.10">
    <property type="entry name" value="Spore Coat Polysaccharide Biosynthesis Protein SpsA, Chain A"/>
    <property type="match status" value="1"/>
</dbReference>
<gene>
    <name evidence="3" type="ORF">BHE18_12740</name>
</gene>
<feature type="domain" description="Glycosyltransferase 2-like" evidence="2">
    <location>
        <begin position="41"/>
        <end position="161"/>
    </location>
</feature>
<reference evidence="3 4" key="1">
    <citation type="submission" date="2016-09" db="EMBL/GenBank/DDBJ databases">
        <title>Bacillus aquimaris SAMM genome sequence reveals colonization and biosurfactant production capacities.</title>
        <authorList>
            <person name="Waghmode S.R."/>
            <person name="Suryavanshi M.V."/>
        </authorList>
    </citation>
    <scope>NUCLEOTIDE SEQUENCE [LARGE SCALE GENOMIC DNA]</scope>
    <source>
        <strain evidence="3 4">SAMM</strain>
    </source>
</reference>
<dbReference type="InterPro" id="IPR029044">
    <property type="entry name" value="Nucleotide-diphossugar_trans"/>
</dbReference>
<dbReference type="PANTHER" id="PTHR22916:SF3">
    <property type="entry name" value="UDP-GLCNAC:BETAGAL BETA-1,3-N-ACETYLGLUCOSAMINYLTRANSFERASE-LIKE PROTEIN 1"/>
    <property type="match status" value="1"/>
</dbReference>
<evidence type="ECO:0000259" key="2">
    <source>
        <dbReference type="Pfam" id="PF00535"/>
    </source>
</evidence>
<evidence type="ECO:0000313" key="4">
    <source>
        <dbReference type="Proteomes" id="UP000182062"/>
    </source>
</evidence>
<dbReference type="SUPFAM" id="SSF53448">
    <property type="entry name" value="Nucleotide-diphospho-sugar transferases"/>
    <property type="match status" value="1"/>
</dbReference>
<sequence length="516" mass="59751">MNKLNGDFGQKARDLIAQKKYSVLNHPHSLMKKLLSSKKLTVVTAAYNAERFIGKTIESVLNQSLEAESIEYIIVDDCSTDRTAEIAASYADRYKNITLITLHENTGSPGTPRNIGIELATTDYITFLDADDWLHPDGLKALYSILEETGDDYVAGKTIKMEKSGESIIGEFASVKERRGISPFDVPHFFYHMGPTARMVKRKLLIDHDIRFPEMRFGEDKVFFSDVFFNAAAVSTTVQPVYYVNRLEENKGSLTKTTDVLDKRRNDLEIIHYIKGKNLPLHMEKTALTRIYEYDFLRTFDSSLFVNSKNKESFFELFREVVETTSDLRYPFLEEFKMPLFRAAAELFINNRIDDFTKIFLWHKKEKHKKYVIKGGLPYFEIPFLEDEYHLIRIPMLAVASEQETAGEKSYRQTFEVYGDYMNEINEIVIRDRSKVDHDLLCDVSLKGNEGSFIVSVEDLNRLDDSLYTIFVRYNDYQLANLKVIPQNHITYKDREFLFYTTKADNLGLSVKPVME</sequence>
<keyword evidence="4" id="KW-1185">Reference proteome</keyword>
<dbReference type="Pfam" id="PF00535">
    <property type="entry name" value="Glycos_transf_2"/>
    <property type="match status" value="1"/>
</dbReference>
<accession>A0A1J6VR03</accession>
<dbReference type="AlphaFoldDB" id="A0A1J6VR03"/>
<dbReference type="Proteomes" id="UP000182062">
    <property type="component" value="Unassembled WGS sequence"/>
</dbReference>
<organism evidence="3 4">
    <name type="scientific">Rossellomorea aquimaris</name>
    <dbReference type="NCBI Taxonomy" id="189382"/>
    <lineage>
        <taxon>Bacteria</taxon>
        <taxon>Bacillati</taxon>
        <taxon>Bacillota</taxon>
        <taxon>Bacilli</taxon>
        <taxon>Bacillales</taxon>
        <taxon>Bacillaceae</taxon>
        <taxon>Rossellomorea</taxon>
    </lineage>
</organism>
<evidence type="ECO:0000313" key="3">
    <source>
        <dbReference type="EMBL" id="OIU67690.1"/>
    </source>
</evidence>
<dbReference type="GO" id="GO:0016758">
    <property type="term" value="F:hexosyltransferase activity"/>
    <property type="evidence" value="ECO:0007669"/>
    <property type="project" value="UniProtKB-ARBA"/>
</dbReference>
<comment type="caution">
    <text evidence="3">The sequence shown here is derived from an EMBL/GenBank/DDBJ whole genome shotgun (WGS) entry which is preliminary data.</text>
</comment>
<evidence type="ECO:0000256" key="1">
    <source>
        <dbReference type="ARBA" id="ARBA00006739"/>
    </source>
</evidence>
<proteinExistence type="inferred from homology"/>
<dbReference type="PANTHER" id="PTHR22916">
    <property type="entry name" value="GLYCOSYLTRANSFERASE"/>
    <property type="match status" value="1"/>
</dbReference>
<name>A0A1J6VR03_9BACI</name>
<dbReference type="InterPro" id="IPR001173">
    <property type="entry name" value="Glyco_trans_2-like"/>
</dbReference>
<dbReference type="EMBL" id="MINN01000139">
    <property type="protein sequence ID" value="OIU67690.1"/>
    <property type="molecule type" value="Genomic_DNA"/>
</dbReference>
<protein>
    <recommendedName>
        <fullName evidence="2">Glycosyltransferase 2-like domain-containing protein</fullName>
    </recommendedName>
</protein>